<dbReference type="Pfam" id="PF21719">
    <property type="entry name" value="MIOS_a-sol"/>
    <property type="match status" value="1"/>
</dbReference>
<dbReference type="PANTHER" id="PTHR16453">
    <property type="entry name" value="WD40 DOMAIN-CONTAINING PROTEIN MIO FAMILY MEMBER"/>
    <property type="match status" value="1"/>
</dbReference>
<feature type="compositionally biased region" description="Gly residues" evidence="4">
    <location>
        <begin position="1085"/>
        <end position="1113"/>
    </location>
</feature>
<protein>
    <submittedName>
        <fullName evidence="7">Uncharacterized protein</fullName>
    </submittedName>
</protein>
<feature type="domain" description="MIOS-like alpha-solenoid" evidence="6">
    <location>
        <begin position="577"/>
        <end position="826"/>
    </location>
</feature>
<evidence type="ECO:0000259" key="5">
    <source>
        <dbReference type="Pfam" id="PF17034"/>
    </source>
</evidence>
<dbReference type="EMBL" id="JAUTDP010000017">
    <property type="protein sequence ID" value="KAK3388170.1"/>
    <property type="molecule type" value="Genomic_DNA"/>
</dbReference>
<feature type="region of interest" description="Disordered" evidence="4">
    <location>
        <begin position="1082"/>
        <end position="1113"/>
    </location>
</feature>
<gene>
    <name evidence="7" type="ORF">B0T20DRAFT_106406</name>
</gene>
<dbReference type="PANTHER" id="PTHR16453:SF9">
    <property type="entry name" value="GATOR COMPLEX PROTEIN MIOS"/>
    <property type="match status" value="1"/>
</dbReference>
<evidence type="ECO:0000259" key="6">
    <source>
        <dbReference type="Pfam" id="PF21719"/>
    </source>
</evidence>
<comment type="similarity">
    <text evidence="1">Belongs to the WD repeat mio family.</text>
</comment>
<feature type="domain" description="GATOR2 complex protein MIO zinc-ribbon like" evidence="5">
    <location>
        <begin position="1132"/>
        <end position="1179"/>
    </location>
</feature>
<sequence length="1189" mass="131402">MDRPEPGLIRWSPNAGRDLFLHINLQHHVVQLYEPAGFANKGKFDYKTLGKYDELPPLTTFDWSPSVPGLVAVGTSTGVVNILRVDDNSNAVLDLNLKMSRTCQAVAFSTGGKLAVALDRVRSDNCLYIWDVNRLSTMDTSAHGFSSVVPFTDPVDRLEPSVSVSSVRFFEDNPNVLVAGIKGQGLRIHDLREQSHGSVIHFPTKCCNNLAIDYADQNYFASSALDQPGVMVWDRRATHRQVARPSYHEAVKDDDLPWGGALRLEKAVRVHTQDPAQDTNTSYIRSIRFCRDKPGMLGVLSRAGQLRILDTRHEYVEQDDEFGTSPELLEVARSYEMDPFYLDPNRHKHEKIVSFDWITMPSPIAQARMLVLRNNGNFDVLEKPSFTSEYPFKLIPWQPPHRGLEGKEPPEDKPYPWPHGIPVSRSEQDTHPLTLAERISYHQTMDFEIAQTQEILGPFLTEKALANKQLFGPDKANLTAVVEDAMQSDVYTDLIGPDGFTSISHLKFPEGYSTTAPIAEKLAALRMTVRDRFPNGLNTRGEPLGQLERHENLLMKLMDRSNFPREAQVILDHTMIFRAKEGYLFNYRRNQQIVADDPWLKDMWAWITGAEEAASDGGMMSHPLDLSYMGVYTLWTNDLGSKPQARLSDHSHAPDQAGWERCLNAINKKLGLPKFDGVETKRPHHREMCLEMCKWGRNYDADLIDGQSISSLTKDASIWYTMAAAQALFRGDTKGAVQVLKQASTDHPELLFVSLALQLVGVTQEGDRKNKNNAVKEALDFDERVASKTDPYLRAISSIIATGDWLAIANQRSLPLRDRVFVAVRYLSDDALTAWLRAETEGAMEAGNIEGIVLTGITDPLVDILARYVSKFGDFQSATLALSICSPRFIDDVRASAFRTAYRAYLQRHHAFFLRAKFDVESTKRSKHQGRPTLRPPGRQIALRCVYCDASTSLHTHNNSSSNSSNPNSHLPGNASPSIPSFMVQHAAAQQAQAQAAAAAAAATQQAPGTSGGGGGTTPKIPIPPPLPPPDALQLPPAAATGQNKNPFTDKMVKSGISCPNCKRHLPRCVVCLEIVGMPRSDLQGPGGKEGTGTGMGRGGGPGTAGGGGGGGGVGTMGSHHGGGDHNQMSSAINMTNKMAARFPTFCLQCEHVLHLDHARDWFARHQECPVPECRCKCNFRANPELRYR</sequence>
<dbReference type="GO" id="GO:1904263">
    <property type="term" value="P:positive regulation of TORC1 signaling"/>
    <property type="evidence" value="ECO:0007669"/>
    <property type="project" value="TreeGrafter"/>
</dbReference>
<evidence type="ECO:0000256" key="1">
    <source>
        <dbReference type="ARBA" id="ARBA00009713"/>
    </source>
</evidence>
<dbReference type="InterPro" id="IPR049092">
    <property type="entry name" value="MIOS_a-sol"/>
</dbReference>
<evidence type="ECO:0000313" key="8">
    <source>
        <dbReference type="Proteomes" id="UP001281003"/>
    </source>
</evidence>
<keyword evidence="8" id="KW-1185">Reference proteome</keyword>
<evidence type="ECO:0000256" key="2">
    <source>
        <dbReference type="ARBA" id="ARBA00022574"/>
    </source>
</evidence>
<dbReference type="FunFam" id="2.130.10.10:FF:001167">
    <property type="entry name" value="Uncharacterized protein"/>
    <property type="match status" value="1"/>
</dbReference>
<dbReference type="InterPro" id="IPR036322">
    <property type="entry name" value="WD40_repeat_dom_sf"/>
</dbReference>
<comment type="caution">
    <text evidence="7">The sequence shown here is derived from an EMBL/GenBank/DDBJ whole genome shotgun (WGS) entry which is preliminary data.</text>
</comment>
<feature type="region of interest" description="Disordered" evidence="4">
    <location>
        <begin position="999"/>
        <end position="1049"/>
    </location>
</feature>
<feature type="compositionally biased region" description="Pro residues" evidence="4">
    <location>
        <begin position="1021"/>
        <end position="1031"/>
    </location>
</feature>
<feature type="region of interest" description="Disordered" evidence="4">
    <location>
        <begin position="956"/>
        <end position="979"/>
    </location>
</feature>
<evidence type="ECO:0000256" key="4">
    <source>
        <dbReference type="SAM" id="MobiDB-lite"/>
    </source>
</evidence>
<keyword evidence="2" id="KW-0853">WD repeat</keyword>
<dbReference type="Gene3D" id="2.130.10.10">
    <property type="entry name" value="YVTN repeat-like/Quinoprotein amine dehydrogenase"/>
    <property type="match status" value="1"/>
</dbReference>
<organism evidence="7 8">
    <name type="scientific">Sordaria brevicollis</name>
    <dbReference type="NCBI Taxonomy" id="83679"/>
    <lineage>
        <taxon>Eukaryota</taxon>
        <taxon>Fungi</taxon>
        <taxon>Dikarya</taxon>
        <taxon>Ascomycota</taxon>
        <taxon>Pezizomycotina</taxon>
        <taxon>Sordariomycetes</taxon>
        <taxon>Sordariomycetidae</taxon>
        <taxon>Sordariales</taxon>
        <taxon>Sordariaceae</taxon>
        <taxon>Sordaria</taxon>
    </lineage>
</organism>
<dbReference type="SUPFAM" id="SSF50978">
    <property type="entry name" value="WD40 repeat-like"/>
    <property type="match status" value="1"/>
</dbReference>
<dbReference type="GO" id="GO:0005737">
    <property type="term" value="C:cytoplasm"/>
    <property type="evidence" value="ECO:0007669"/>
    <property type="project" value="TreeGrafter"/>
</dbReference>
<accession>A0AAE0NVF3</accession>
<dbReference type="InterPro" id="IPR015943">
    <property type="entry name" value="WD40/YVTN_repeat-like_dom_sf"/>
</dbReference>
<keyword evidence="3" id="KW-0677">Repeat</keyword>
<reference evidence="7" key="2">
    <citation type="submission" date="2023-07" db="EMBL/GenBank/DDBJ databases">
        <authorList>
            <consortium name="Lawrence Berkeley National Laboratory"/>
            <person name="Haridas S."/>
            <person name="Hensen N."/>
            <person name="Bonometti L."/>
            <person name="Westerberg I."/>
            <person name="Brannstrom I.O."/>
            <person name="Guillou S."/>
            <person name="Cros-Aarteil S."/>
            <person name="Calhoun S."/>
            <person name="Kuo A."/>
            <person name="Mondo S."/>
            <person name="Pangilinan J."/>
            <person name="Riley R."/>
            <person name="LaButti K."/>
            <person name="Andreopoulos B."/>
            <person name="Lipzen A."/>
            <person name="Chen C."/>
            <person name="Yanf M."/>
            <person name="Daum C."/>
            <person name="Ng V."/>
            <person name="Clum A."/>
            <person name="Steindorff A."/>
            <person name="Ohm R."/>
            <person name="Martin F."/>
            <person name="Silar P."/>
            <person name="Natvig D."/>
            <person name="Lalanne C."/>
            <person name="Gautier V."/>
            <person name="Ament-velasquez S.L."/>
            <person name="Kruys A."/>
            <person name="Hutchinson M.I."/>
            <person name="Powell A.J."/>
            <person name="Barry K."/>
            <person name="Miller A.N."/>
            <person name="Grigoriev I.V."/>
            <person name="Debuchy R."/>
            <person name="Gladieux P."/>
            <person name="Thoren M.H."/>
            <person name="Johannesson H."/>
        </authorList>
    </citation>
    <scope>NUCLEOTIDE SEQUENCE</scope>
    <source>
        <strain evidence="7">FGSC 1904</strain>
    </source>
</reference>
<feature type="compositionally biased region" description="Low complexity" evidence="4">
    <location>
        <begin position="1032"/>
        <end position="1041"/>
    </location>
</feature>
<dbReference type="AlphaFoldDB" id="A0AAE0NVF3"/>
<feature type="compositionally biased region" description="Low complexity" evidence="4">
    <location>
        <begin position="999"/>
        <end position="1009"/>
    </location>
</feature>
<feature type="compositionally biased region" description="Low complexity" evidence="4">
    <location>
        <begin position="956"/>
        <end position="972"/>
    </location>
</feature>
<dbReference type="InterPro" id="IPR037593">
    <property type="entry name" value="MIOS/Sea4"/>
</dbReference>
<name>A0AAE0NVF3_SORBR</name>
<dbReference type="Proteomes" id="UP001281003">
    <property type="component" value="Unassembled WGS sequence"/>
</dbReference>
<evidence type="ECO:0000256" key="3">
    <source>
        <dbReference type="ARBA" id="ARBA00022737"/>
    </source>
</evidence>
<dbReference type="Pfam" id="PF17034">
    <property type="entry name" value="zinc_ribbon_16"/>
    <property type="match status" value="1"/>
</dbReference>
<evidence type="ECO:0000313" key="7">
    <source>
        <dbReference type="EMBL" id="KAK3388170.1"/>
    </source>
</evidence>
<proteinExistence type="inferred from homology"/>
<dbReference type="InterPro" id="IPR031488">
    <property type="entry name" value="Zn_ribbon_mio"/>
</dbReference>
<reference evidence="7" key="1">
    <citation type="journal article" date="2023" name="Mol. Phylogenet. Evol.">
        <title>Genome-scale phylogeny and comparative genomics of the fungal order Sordariales.</title>
        <authorList>
            <person name="Hensen N."/>
            <person name="Bonometti L."/>
            <person name="Westerberg I."/>
            <person name="Brannstrom I.O."/>
            <person name="Guillou S."/>
            <person name="Cros-Aarteil S."/>
            <person name="Calhoun S."/>
            <person name="Haridas S."/>
            <person name="Kuo A."/>
            <person name="Mondo S."/>
            <person name="Pangilinan J."/>
            <person name="Riley R."/>
            <person name="LaButti K."/>
            <person name="Andreopoulos B."/>
            <person name="Lipzen A."/>
            <person name="Chen C."/>
            <person name="Yan M."/>
            <person name="Daum C."/>
            <person name="Ng V."/>
            <person name="Clum A."/>
            <person name="Steindorff A."/>
            <person name="Ohm R.A."/>
            <person name="Martin F."/>
            <person name="Silar P."/>
            <person name="Natvig D.O."/>
            <person name="Lalanne C."/>
            <person name="Gautier V."/>
            <person name="Ament-Velasquez S.L."/>
            <person name="Kruys A."/>
            <person name="Hutchinson M.I."/>
            <person name="Powell A.J."/>
            <person name="Barry K."/>
            <person name="Miller A.N."/>
            <person name="Grigoriev I.V."/>
            <person name="Debuchy R."/>
            <person name="Gladieux P."/>
            <person name="Hiltunen Thoren M."/>
            <person name="Johannesson H."/>
        </authorList>
    </citation>
    <scope>NUCLEOTIDE SEQUENCE</scope>
    <source>
        <strain evidence="7">FGSC 1904</strain>
    </source>
</reference>